<reference evidence="1" key="1">
    <citation type="thesis" date="2020" institute="ProQuest LLC" country="789 East Eisenhower Parkway, Ann Arbor, MI, USA">
        <title>Comparative Genomics and Chromosome Evolution.</title>
        <authorList>
            <person name="Mudd A.B."/>
        </authorList>
    </citation>
    <scope>NUCLEOTIDE SEQUENCE</scope>
    <source>
        <strain evidence="1">HN-11 Male</strain>
        <tissue evidence="1">Kidney and liver</tissue>
    </source>
</reference>
<evidence type="ECO:0000313" key="2">
    <source>
        <dbReference type="Proteomes" id="UP000770717"/>
    </source>
</evidence>
<dbReference type="EMBL" id="WNTK01000012">
    <property type="protein sequence ID" value="KAG9475234.1"/>
    <property type="molecule type" value="Genomic_DNA"/>
</dbReference>
<dbReference type="AlphaFoldDB" id="A0A8J6K4P9"/>
<proteinExistence type="predicted"/>
<accession>A0A8J6K4P9</accession>
<sequence>MHISTAHYHCTLSYMMCLCVCNRQRAESAVSFCAQCKEVAARLLPPVLRKLNIRDTACRRGKLVKNAEYKSHND</sequence>
<name>A0A8J6K4P9_ELECQ</name>
<organism evidence="1 2">
    <name type="scientific">Eleutherodactylus coqui</name>
    <name type="common">Puerto Rican coqui</name>
    <dbReference type="NCBI Taxonomy" id="57060"/>
    <lineage>
        <taxon>Eukaryota</taxon>
        <taxon>Metazoa</taxon>
        <taxon>Chordata</taxon>
        <taxon>Craniata</taxon>
        <taxon>Vertebrata</taxon>
        <taxon>Euteleostomi</taxon>
        <taxon>Amphibia</taxon>
        <taxon>Batrachia</taxon>
        <taxon>Anura</taxon>
        <taxon>Neobatrachia</taxon>
        <taxon>Hyloidea</taxon>
        <taxon>Eleutherodactylidae</taxon>
        <taxon>Eleutherodactylinae</taxon>
        <taxon>Eleutherodactylus</taxon>
        <taxon>Eleutherodactylus</taxon>
    </lineage>
</organism>
<dbReference type="Proteomes" id="UP000770717">
    <property type="component" value="Unassembled WGS sequence"/>
</dbReference>
<keyword evidence="2" id="KW-1185">Reference proteome</keyword>
<evidence type="ECO:0000313" key="1">
    <source>
        <dbReference type="EMBL" id="KAG9475234.1"/>
    </source>
</evidence>
<protein>
    <submittedName>
        <fullName evidence="1">Uncharacterized protein</fullName>
    </submittedName>
</protein>
<gene>
    <name evidence="1" type="ORF">GDO78_003599</name>
</gene>
<comment type="caution">
    <text evidence="1">The sequence shown here is derived from an EMBL/GenBank/DDBJ whole genome shotgun (WGS) entry which is preliminary data.</text>
</comment>